<dbReference type="PANTHER" id="PTHR30160">
    <property type="entry name" value="TETRAACYLDISACCHARIDE 4'-KINASE-RELATED"/>
    <property type="match status" value="1"/>
</dbReference>
<dbReference type="Proteomes" id="UP001222030">
    <property type="component" value="Unassembled WGS sequence"/>
</dbReference>
<accession>A0ABT5IJ56</accession>
<dbReference type="PANTHER" id="PTHR30160:SF7">
    <property type="entry name" value="ADP-HEPTOSE--LPS HEPTOSYLTRANSFERASE 2"/>
    <property type="match status" value="1"/>
</dbReference>
<dbReference type="InterPro" id="IPR051199">
    <property type="entry name" value="LPS_LOS_Heptosyltrfase"/>
</dbReference>
<dbReference type="InterPro" id="IPR002201">
    <property type="entry name" value="Glyco_trans_9"/>
</dbReference>
<evidence type="ECO:0000256" key="2">
    <source>
        <dbReference type="ARBA" id="ARBA00022679"/>
    </source>
</evidence>
<dbReference type="RefSeq" id="WP_272770316.1">
    <property type="nucleotide sequence ID" value="NZ_JAQQLE010000001.1"/>
</dbReference>
<name>A0ABT5IJ56_9NEIS</name>
<organism evidence="3 4">
    <name type="scientific">Vogesella margarita</name>
    <dbReference type="NCBI Taxonomy" id="2984199"/>
    <lineage>
        <taxon>Bacteria</taxon>
        <taxon>Pseudomonadati</taxon>
        <taxon>Pseudomonadota</taxon>
        <taxon>Betaproteobacteria</taxon>
        <taxon>Neisseriales</taxon>
        <taxon>Chromobacteriaceae</taxon>
        <taxon>Vogesella</taxon>
    </lineage>
</organism>
<dbReference type="Pfam" id="PF01075">
    <property type="entry name" value="Glyco_transf_9"/>
    <property type="match status" value="1"/>
</dbReference>
<evidence type="ECO:0000313" key="3">
    <source>
        <dbReference type="EMBL" id="MDC7712571.1"/>
    </source>
</evidence>
<dbReference type="CDD" id="cd03789">
    <property type="entry name" value="GT9_LPS_heptosyltransferase"/>
    <property type="match status" value="1"/>
</dbReference>
<dbReference type="SUPFAM" id="SSF53756">
    <property type="entry name" value="UDP-Glycosyltransferase/glycogen phosphorylase"/>
    <property type="match status" value="1"/>
</dbReference>
<sequence>MNIRKPFYLAIVRVINFFDFRKRDAEFFNRKKVGKVLIIPSTQIGDMYMSLPSIHAVIRSYRSENVVLLLNEMYRNVFDFPSGVTIIYRGKGWQNFLYDALKVYRQHCDVALILHANEMQHTPLAYMSGARFIFQLPNKTRFNYLLSNSFPVRGWGADEHASYTRYEVVKLIGISEDRNDFFIKAFSSEANRKVGVQVVNDIKSDHCSDFVVGLQLGASSKNRCWSINNYAHLVSMFKDCSEQYGRVTFVALGGKDDLALAEELLKLTGSSVVSLVGKTKISELPGVISGMDFIVSPDTGTLHIAESMGTPVIGLFGVEKSKFSGSGYLGGKKYIIEKPQTCQPCLYNRCAYSPPKCMEQIAVHEVFSLACNIIKDIEK</sequence>
<comment type="caution">
    <text evidence="3">The sequence shown here is derived from an EMBL/GenBank/DDBJ whole genome shotgun (WGS) entry which is preliminary data.</text>
</comment>
<proteinExistence type="predicted"/>
<keyword evidence="4" id="KW-1185">Reference proteome</keyword>
<evidence type="ECO:0000313" key="4">
    <source>
        <dbReference type="Proteomes" id="UP001222030"/>
    </source>
</evidence>
<dbReference type="Gene3D" id="3.40.50.2000">
    <property type="entry name" value="Glycogen Phosphorylase B"/>
    <property type="match status" value="2"/>
</dbReference>
<gene>
    <name evidence="3" type="ORF">PQU96_00285</name>
</gene>
<dbReference type="EMBL" id="JAQQLE010000001">
    <property type="protein sequence ID" value="MDC7712571.1"/>
    <property type="molecule type" value="Genomic_DNA"/>
</dbReference>
<evidence type="ECO:0000256" key="1">
    <source>
        <dbReference type="ARBA" id="ARBA00022676"/>
    </source>
</evidence>
<keyword evidence="1" id="KW-0328">Glycosyltransferase</keyword>
<reference evidence="3 4" key="1">
    <citation type="submission" date="2023-01" db="EMBL/GenBank/DDBJ databases">
        <title>Novel species of the genus Vogesella isolated from rivers.</title>
        <authorList>
            <person name="Lu H."/>
        </authorList>
    </citation>
    <scope>NUCLEOTIDE SEQUENCE [LARGE SCALE GENOMIC DNA]</scope>
    <source>
        <strain evidence="3 4">LYT5W</strain>
    </source>
</reference>
<protein>
    <submittedName>
        <fullName evidence="3">Glycosyltransferase family 9 protein</fullName>
    </submittedName>
</protein>
<keyword evidence="2" id="KW-0808">Transferase</keyword>